<evidence type="ECO:0000313" key="4">
    <source>
        <dbReference type="Proteomes" id="UP000015351"/>
    </source>
</evidence>
<feature type="domain" description="DUF4062" evidence="2">
    <location>
        <begin position="7"/>
        <end position="88"/>
    </location>
</feature>
<comment type="caution">
    <text evidence="3">The sequence shown here is derived from an EMBL/GenBank/DDBJ whole genome shotgun (WGS) entry which is preliminary data.</text>
</comment>
<dbReference type="PATRIC" id="fig|1123360.3.peg.2592"/>
<sequence length="363" mass="40633">MSDKRYQVFISSTFEDLREERRAVQDTIIQMGDFPVQMESFPAADEGQFAFIKTLIDQCDYYVLVIGGRYGTPADDGLSYTHKEYRYAVSKGVPVLVIVHENPKTIAVGKSEISEEGRKKLEAFISEATEERLRTTWSSSDQLKLRVREALEHAKATKHRVGWVRGDTTASIKALEELNEVRRENEKFRAAVNQLAIEIPLPDLPDATSTIEIDFLPSSRRGGYGASVTTAGSGSISTSWMSAFPIFYGNLKWRSDEYNGDDFYWVDVEDTLTAIGSALVQEVSDQDCTGAFKISKGTYDKLSAFYIEAGLMNTEGVEPFTQLAQRLARRHLLTDPEKPPFILSRGRTTIASVTSSVDDEIPF</sequence>
<gene>
    <name evidence="3" type="ORF">thalar_02615</name>
</gene>
<protein>
    <recommendedName>
        <fullName evidence="2">DUF4062 domain-containing protein</fullName>
    </recommendedName>
</protein>
<organism evidence="3 4">
    <name type="scientific">Litoreibacter arenae DSM 19593</name>
    <dbReference type="NCBI Taxonomy" id="1123360"/>
    <lineage>
        <taxon>Bacteria</taxon>
        <taxon>Pseudomonadati</taxon>
        <taxon>Pseudomonadota</taxon>
        <taxon>Alphaproteobacteria</taxon>
        <taxon>Rhodobacterales</taxon>
        <taxon>Roseobacteraceae</taxon>
        <taxon>Litoreibacter</taxon>
    </lineage>
</organism>
<dbReference type="InterPro" id="IPR025139">
    <property type="entry name" value="DUF4062"/>
</dbReference>
<dbReference type="EMBL" id="AONI01000015">
    <property type="protein sequence ID" value="EPX76897.1"/>
    <property type="molecule type" value="Genomic_DNA"/>
</dbReference>
<dbReference type="HOGENOM" id="CLU_062193_2_0_5"/>
<dbReference type="Proteomes" id="UP000015351">
    <property type="component" value="Unassembled WGS sequence"/>
</dbReference>
<evidence type="ECO:0000256" key="1">
    <source>
        <dbReference type="SAM" id="Coils"/>
    </source>
</evidence>
<evidence type="ECO:0000313" key="3">
    <source>
        <dbReference type="EMBL" id="EPX76897.1"/>
    </source>
</evidence>
<accession>S9QA49</accession>
<feature type="coiled-coil region" evidence="1">
    <location>
        <begin position="171"/>
        <end position="198"/>
    </location>
</feature>
<dbReference type="RefSeq" id="WP_021101969.1">
    <property type="nucleotide sequence ID" value="NZ_KE557314.1"/>
</dbReference>
<dbReference type="Pfam" id="PF13271">
    <property type="entry name" value="DUF4062"/>
    <property type="match status" value="1"/>
</dbReference>
<keyword evidence="1" id="KW-0175">Coiled coil</keyword>
<reference evidence="4" key="1">
    <citation type="journal article" date="2013" name="Stand. Genomic Sci.">
        <title>Genome sequence of the Litoreibacter arenae type strain (DSM 19593(T)), a member of the Roseobacter clade isolated from sea sand.</title>
        <authorList>
            <person name="Riedel T."/>
            <person name="Fiebig A."/>
            <person name="Petersen J."/>
            <person name="Gronow S."/>
            <person name="Kyrpides N.C."/>
            <person name="Goker M."/>
            <person name="Klenk H.P."/>
        </authorList>
    </citation>
    <scope>NUCLEOTIDE SEQUENCE [LARGE SCALE GENOMIC DNA]</scope>
    <source>
        <strain evidence="4">DSM 19593</strain>
    </source>
</reference>
<keyword evidence="4" id="KW-1185">Reference proteome</keyword>
<dbReference type="STRING" id="1123360.thalar_02615"/>
<dbReference type="AlphaFoldDB" id="S9QA49"/>
<dbReference type="OrthoDB" id="72299at2"/>
<proteinExistence type="predicted"/>
<name>S9QA49_9RHOB</name>
<evidence type="ECO:0000259" key="2">
    <source>
        <dbReference type="Pfam" id="PF13271"/>
    </source>
</evidence>
<dbReference type="eggNOG" id="COG5635">
    <property type="taxonomic scope" value="Bacteria"/>
</dbReference>